<dbReference type="Pfam" id="PF14497">
    <property type="entry name" value="GST_C_3"/>
    <property type="match status" value="1"/>
</dbReference>
<dbReference type="PROSITE" id="PS50405">
    <property type="entry name" value="GST_CTER"/>
    <property type="match status" value="1"/>
</dbReference>
<dbReference type="STRING" id="34508.A0A4U5P8D6"/>
<dbReference type="SUPFAM" id="SSF47616">
    <property type="entry name" value="GST C-terminal domain-like"/>
    <property type="match status" value="1"/>
</dbReference>
<evidence type="ECO:0000256" key="1">
    <source>
        <dbReference type="ARBA" id="ARBA00012452"/>
    </source>
</evidence>
<evidence type="ECO:0000313" key="7">
    <source>
        <dbReference type="EMBL" id="TKR92241.1"/>
    </source>
</evidence>
<dbReference type="InterPro" id="IPR036249">
    <property type="entry name" value="Thioredoxin-like_sf"/>
</dbReference>
<dbReference type="InterPro" id="IPR036282">
    <property type="entry name" value="Glutathione-S-Trfase_C_sf"/>
</dbReference>
<dbReference type="Pfam" id="PF02798">
    <property type="entry name" value="GST_N"/>
    <property type="match status" value="1"/>
</dbReference>
<gene>
    <name evidence="7" type="ORF">L596_006932</name>
</gene>
<dbReference type="GO" id="GO:0004364">
    <property type="term" value="F:glutathione transferase activity"/>
    <property type="evidence" value="ECO:0007669"/>
    <property type="project" value="UniProtKB-EC"/>
</dbReference>
<proteinExistence type="inferred from homology"/>
<reference evidence="7" key="3">
    <citation type="journal article" date="2019" name="G3 (Bethesda)">
        <title>Hybrid Assembly of the Genome of the Entomopathogenic Nematode Steinernema carpocapsae Identifies the X-Chromosome.</title>
        <authorList>
            <person name="Serra L."/>
            <person name="Macchietto M."/>
            <person name="Macias-Munoz A."/>
            <person name="McGill C.J."/>
            <person name="Rodriguez I.M."/>
            <person name="Rodriguez B."/>
            <person name="Murad R."/>
            <person name="Mortazavi A."/>
        </authorList>
    </citation>
    <scope>NUCLEOTIDE SEQUENCE</scope>
    <source>
        <strain evidence="7">ALL</strain>
    </source>
</reference>
<evidence type="ECO:0000256" key="2">
    <source>
        <dbReference type="ARBA" id="ARBA00022679"/>
    </source>
</evidence>
<dbReference type="InterPro" id="IPR004045">
    <property type="entry name" value="Glutathione_S-Trfase_N"/>
</dbReference>
<evidence type="ECO:0000256" key="3">
    <source>
        <dbReference type="ARBA" id="ARBA00038317"/>
    </source>
</evidence>
<dbReference type="SUPFAM" id="SSF52833">
    <property type="entry name" value="Thioredoxin-like"/>
    <property type="match status" value="1"/>
</dbReference>
<dbReference type="InterPro" id="IPR004046">
    <property type="entry name" value="GST_C"/>
</dbReference>
<evidence type="ECO:0000259" key="5">
    <source>
        <dbReference type="PROSITE" id="PS50404"/>
    </source>
</evidence>
<evidence type="ECO:0000256" key="4">
    <source>
        <dbReference type="ARBA" id="ARBA00047960"/>
    </source>
</evidence>
<dbReference type="CDD" id="cd03192">
    <property type="entry name" value="GST_C_Sigma_like"/>
    <property type="match status" value="1"/>
</dbReference>
<dbReference type="EC" id="2.5.1.18" evidence="1"/>
<dbReference type="OrthoDB" id="414243at2759"/>
<feature type="domain" description="GST C-terminal" evidence="6">
    <location>
        <begin position="82"/>
        <end position="206"/>
    </location>
</feature>
<dbReference type="PANTHER" id="PTHR11571:SF224">
    <property type="entry name" value="HEMATOPOIETIC PROSTAGLANDIN D SYNTHASE"/>
    <property type="match status" value="1"/>
</dbReference>
<sequence>MVVYKLHYFEGLGGRVEAVRIILAYGNIPYEQVDIPDHDWPKAKSNYPNGQLPVLEEDGKMLTQSMAIARYFAGKLNLLGRNDWEAAQADAFIGTIEDAIATLKTSNLIQKLILGHGNDQTALEAADALRPFLERLEKHLLTTNGENLVGNHLTWADLAIADLYKRFSITIPHLLDGFPEVKKFTNHVYNLPGVKEYVAKRHIKNF</sequence>
<dbReference type="SFLD" id="SFLDG01205">
    <property type="entry name" value="AMPS.1"/>
    <property type="match status" value="1"/>
</dbReference>
<dbReference type="SFLD" id="SFLDS00019">
    <property type="entry name" value="Glutathione_Transferase_(cytos"/>
    <property type="match status" value="1"/>
</dbReference>
<dbReference type="EMBL" id="AZBU02000002">
    <property type="protein sequence ID" value="TKR92241.1"/>
    <property type="molecule type" value="Genomic_DNA"/>
</dbReference>
<comment type="similarity">
    <text evidence="3">Belongs to the GST superfamily. Sigma family.</text>
</comment>
<dbReference type="SFLD" id="SFLDG00363">
    <property type="entry name" value="AMPS_(cytGST):_Alpha-__Mu-__Pi"/>
    <property type="match status" value="1"/>
</dbReference>
<dbReference type="CDD" id="cd03039">
    <property type="entry name" value="GST_N_Sigma_like"/>
    <property type="match status" value="1"/>
</dbReference>
<dbReference type="PANTHER" id="PTHR11571">
    <property type="entry name" value="GLUTATHIONE S-TRANSFERASE"/>
    <property type="match status" value="1"/>
</dbReference>
<dbReference type="AlphaFoldDB" id="A0A4U5P8D6"/>
<feature type="domain" description="GST N-terminal" evidence="5">
    <location>
        <begin position="2"/>
        <end position="80"/>
    </location>
</feature>
<dbReference type="Gene3D" id="3.40.30.10">
    <property type="entry name" value="Glutaredoxin"/>
    <property type="match status" value="1"/>
</dbReference>
<evidence type="ECO:0000259" key="6">
    <source>
        <dbReference type="PROSITE" id="PS50405"/>
    </source>
</evidence>
<protein>
    <recommendedName>
        <fullName evidence="1">glutathione transferase</fullName>
        <ecNumber evidence="1">2.5.1.18</ecNumber>
    </recommendedName>
</protein>
<reference evidence="7" key="1">
    <citation type="submission" date="2013-11" db="EMBL/GenBank/DDBJ databases">
        <authorList>
            <person name="Sternberg P."/>
            <person name="Dillman A."/>
            <person name="Macchietto M."/>
        </authorList>
    </citation>
    <scope>NUCLEOTIDE SEQUENCE</scope>
    <source>
        <strain evidence="7">ALL</strain>
    </source>
</reference>
<comment type="caution">
    <text evidence="7">The sequence shown here is derived from an EMBL/GenBank/DDBJ whole genome shotgun (WGS) entry which is preliminary data.</text>
</comment>
<keyword evidence="2" id="KW-0808">Transferase</keyword>
<dbReference type="InterPro" id="IPR040079">
    <property type="entry name" value="Glutathione_S-Trfase"/>
</dbReference>
<comment type="catalytic activity">
    <reaction evidence="4">
        <text>RX + glutathione = an S-substituted glutathione + a halide anion + H(+)</text>
        <dbReference type="Rhea" id="RHEA:16437"/>
        <dbReference type="ChEBI" id="CHEBI:15378"/>
        <dbReference type="ChEBI" id="CHEBI:16042"/>
        <dbReference type="ChEBI" id="CHEBI:17792"/>
        <dbReference type="ChEBI" id="CHEBI:57925"/>
        <dbReference type="ChEBI" id="CHEBI:90779"/>
        <dbReference type="EC" id="2.5.1.18"/>
    </reaction>
</comment>
<name>A0A4U5P8D6_STECR</name>
<dbReference type="Gene3D" id="1.20.1050.10">
    <property type="match status" value="1"/>
</dbReference>
<dbReference type="InterPro" id="IPR010987">
    <property type="entry name" value="Glutathione-S-Trfase_C-like"/>
</dbReference>
<dbReference type="InterPro" id="IPR050213">
    <property type="entry name" value="GST_superfamily"/>
</dbReference>
<reference evidence="7" key="2">
    <citation type="journal article" date="2015" name="Genome Biol.">
        <title>Comparative genomics of Steinernema reveals deeply conserved gene regulatory networks.</title>
        <authorList>
            <person name="Dillman A.R."/>
            <person name="Macchietto M."/>
            <person name="Porter C.F."/>
            <person name="Rogers A."/>
            <person name="Williams B."/>
            <person name="Antoshechkin I."/>
            <person name="Lee M.M."/>
            <person name="Goodwin Z."/>
            <person name="Lu X."/>
            <person name="Lewis E.E."/>
            <person name="Goodrich-Blair H."/>
            <person name="Stock S.P."/>
            <person name="Adams B.J."/>
            <person name="Sternberg P.W."/>
            <person name="Mortazavi A."/>
        </authorList>
    </citation>
    <scope>NUCLEOTIDE SEQUENCE [LARGE SCALE GENOMIC DNA]</scope>
    <source>
        <strain evidence="7">ALL</strain>
    </source>
</reference>
<organism evidence="7">
    <name type="scientific">Steinernema carpocapsae</name>
    <name type="common">Entomopathogenic nematode</name>
    <dbReference type="NCBI Taxonomy" id="34508"/>
    <lineage>
        <taxon>Eukaryota</taxon>
        <taxon>Metazoa</taxon>
        <taxon>Ecdysozoa</taxon>
        <taxon>Nematoda</taxon>
        <taxon>Chromadorea</taxon>
        <taxon>Rhabditida</taxon>
        <taxon>Tylenchina</taxon>
        <taxon>Panagrolaimomorpha</taxon>
        <taxon>Strongyloidoidea</taxon>
        <taxon>Steinernematidae</taxon>
        <taxon>Steinernema</taxon>
    </lineage>
</organism>
<accession>A0A4U5P8D6</accession>
<dbReference type="GO" id="GO:0006749">
    <property type="term" value="P:glutathione metabolic process"/>
    <property type="evidence" value="ECO:0007669"/>
    <property type="project" value="TreeGrafter"/>
</dbReference>
<dbReference type="PROSITE" id="PS50404">
    <property type="entry name" value="GST_NTER"/>
    <property type="match status" value="1"/>
</dbReference>